<dbReference type="Proteomes" id="UP000185990">
    <property type="component" value="Unassembled WGS sequence"/>
</dbReference>
<accession>A0A853ZWD9</accession>
<dbReference type="EMBL" id="MPJD01000015">
    <property type="protein sequence ID" value="OKA25905.1"/>
    <property type="molecule type" value="Genomic_DNA"/>
</dbReference>
<name>A0A853ZWD9_9PSED</name>
<organism evidence="1 2">
    <name type="scientific">Pseudomonas versuta</name>
    <dbReference type="NCBI Taxonomy" id="1788301"/>
    <lineage>
        <taxon>Bacteria</taxon>
        <taxon>Pseudomonadati</taxon>
        <taxon>Pseudomonadota</taxon>
        <taxon>Gammaproteobacteria</taxon>
        <taxon>Pseudomonadales</taxon>
        <taxon>Pseudomonadaceae</taxon>
        <taxon>Pseudomonas</taxon>
    </lineage>
</organism>
<gene>
    <name evidence="1" type="ORF">BOH74_07725</name>
</gene>
<evidence type="ECO:0000313" key="2">
    <source>
        <dbReference type="Proteomes" id="UP000185990"/>
    </source>
</evidence>
<dbReference type="AlphaFoldDB" id="A0A853ZWD9"/>
<reference evidence="1 2" key="1">
    <citation type="submission" date="2016-11" db="EMBL/GenBank/DDBJ databases">
        <title>Draft genome of Pseudomonas versuta A4R1.12.</title>
        <authorList>
            <person name="See-Too W.-S."/>
        </authorList>
    </citation>
    <scope>NUCLEOTIDE SEQUENCE [LARGE SCALE GENOMIC DNA]</scope>
    <source>
        <strain evidence="1 2">A4R1.12</strain>
    </source>
</reference>
<comment type="caution">
    <text evidence="1">The sequence shown here is derived from an EMBL/GenBank/DDBJ whole genome shotgun (WGS) entry which is preliminary data.</text>
</comment>
<evidence type="ECO:0000313" key="1">
    <source>
        <dbReference type="EMBL" id="OKA25905.1"/>
    </source>
</evidence>
<sequence length="427" mass="48217">MNTVNLTEPQASNWKQLAYFRVYVENDAHLQNARYPILNNKRQQILVTVRLAAQDASGNPAIIPQSDLANIRLIDYNTSALIDFTNNFSGEWTSSRLHQGYTWDRGFLDSIRTLKLEQPALFSDNQHRADIAEPLEVNLPLQVQDQLERQGSDSLTLYNTETTAECPNGYQCIQFYVSTGARAPRRLAARIINGDGTTFRTNYPEVGDDTGQGDRLGKFNSSFEVEPISFPHLPNENFGDRKPDGTGYLKHTPVSSNRFDKQNYHASENHLNIRMPSGRKVPIKSVVHPIELHPILGANTIWGHGKSGQSRISHTYMGYPGETHTRQSQPPNYYSWSDSFWPFSDLLTIAFPNYQTRIANPRAGEVVIGHFTSSVNVYFYMYRNANPGSQIHAKLSMPLSVIDIYGTQHNFTLSLSGDYSNLILNKV</sequence>
<proteinExistence type="predicted"/>
<protein>
    <submittedName>
        <fullName evidence="1">Uncharacterized protein</fullName>
    </submittedName>
</protein>
<dbReference type="RefSeq" id="WP_073509361.1">
    <property type="nucleotide sequence ID" value="NZ_MPJD01000015.1"/>
</dbReference>